<evidence type="ECO:0000313" key="2">
    <source>
        <dbReference type="Proteomes" id="UP000215914"/>
    </source>
</evidence>
<accession>A0A9K3I4C9</accession>
<gene>
    <name evidence="1" type="ORF">HanXRQr2_Chr09g0373201</name>
</gene>
<comment type="caution">
    <text evidence="1">The sequence shown here is derived from an EMBL/GenBank/DDBJ whole genome shotgun (WGS) entry which is preliminary data.</text>
</comment>
<dbReference type="AlphaFoldDB" id="A0A9K3I4C9"/>
<reference evidence="1" key="1">
    <citation type="journal article" date="2017" name="Nature">
        <title>The sunflower genome provides insights into oil metabolism, flowering and Asterid evolution.</title>
        <authorList>
            <person name="Badouin H."/>
            <person name="Gouzy J."/>
            <person name="Grassa C.J."/>
            <person name="Murat F."/>
            <person name="Staton S.E."/>
            <person name="Cottret L."/>
            <person name="Lelandais-Briere C."/>
            <person name="Owens G.L."/>
            <person name="Carrere S."/>
            <person name="Mayjonade B."/>
            <person name="Legrand L."/>
            <person name="Gill N."/>
            <person name="Kane N.C."/>
            <person name="Bowers J.E."/>
            <person name="Hubner S."/>
            <person name="Bellec A."/>
            <person name="Berard A."/>
            <person name="Berges H."/>
            <person name="Blanchet N."/>
            <person name="Boniface M.C."/>
            <person name="Brunel D."/>
            <person name="Catrice O."/>
            <person name="Chaidir N."/>
            <person name="Claudel C."/>
            <person name="Donnadieu C."/>
            <person name="Faraut T."/>
            <person name="Fievet G."/>
            <person name="Helmstetter N."/>
            <person name="King M."/>
            <person name="Knapp S.J."/>
            <person name="Lai Z."/>
            <person name="Le Paslier M.C."/>
            <person name="Lippi Y."/>
            <person name="Lorenzon L."/>
            <person name="Mandel J.R."/>
            <person name="Marage G."/>
            <person name="Marchand G."/>
            <person name="Marquand E."/>
            <person name="Bret-Mestries E."/>
            <person name="Morien E."/>
            <person name="Nambeesan S."/>
            <person name="Nguyen T."/>
            <person name="Pegot-Espagnet P."/>
            <person name="Pouilly N."/>
            <person name="Raftis F."/>
            <person name="Sallet E."/>
            <person name="Schiex T."/>
            <person name="Thomas J."/>
            <person name="Vandecasteele C."/>
            <person name="Vares D."/>
            <person name="Vear F."/>
            <person name="Vautrin S."/>
            <person name="Crespi M."/>
            <person name="Mangin B."/>
            <person name="Burke J.M."/>
            <person name="Salse J."/>
            <person name="Munos S."/>
            <person name="Vincourt P."/>
            <person name="Rieseberg L.H."/>
            <person name="Langlade N.B."/>
        </authorList>
    </citation>
    <scope>NUCLEOTIDE SEQUENCE</scope>
    <source>
        <tissue evidence="1">Leaves</tissue>
    </source>
</reference>
<name>A0A9K3I4C9_HELAN</name>
<proteinExistence type="predicted"/>
<dbReference type="Proteomes" id="UP000215914">
    <property type="component" value="Unassembled WGS sequence"/>
</dbReference>
<protein>
    <submittedName>
        <fullName evidence="1">Uncharacterized protein</fullName>
    </submittedName>
</protein>
<dbReference type="EMBL" id="MNCJ02000324">
    <property type="protein sequence ID" value="KAF5789601.1"/>
    <property type="molecule type" value="Genomic_DNA"/>
</dbReference>
<sequence length="139" mass="15771">MNHMVFSMLNQKPRTDVQVTYQNRMPLVKFGVFYEVVEQVQAPVNATVADEHDVQIIDAPPGLSEPIKDVDLTEVESEEDNAFDERMMDDAEVNENVSDVETEVNTESLTVEVPNVEQPSSVNPPHIDRLRLFLLSLKM</sequence>
<dbReference type="Gramene" id="mRNA:HanXRQr2_Chr09g0373201">
    <property type="protein sequence ID" value="CDS:HanXRQr2_Chr09g0373201.1"/>
    <property type="gene ID" value="HanXRQr2_Chr09g0373201"/>
</dbReference>
<organism evidence="1 2">
    <name type="scientific">Helianthus annuus</name>
    <name type="common">Common sunflower</name>
    <dbReference type="NCBI Taxonomy" id="4232"/>
    <lineage>
        <taxon>Eukaryota</taxon>
        <taxon>Viridiplantae</taxon>
        <taxon>Streptophyta</taxon>
        <taxon>Embryophyta</taxon>
        <taxon>Tracheophyta</taxon>
        <taxon>Spermatophyta</taxon>
        <taxon>Magnoliopsida</taxon>
        <taxon>eudicotyledons</taxon>
        <taxon>Gunneridae</taxon>
        <taxon>Pentapetalae</taxon>
        <taxon>asterids</taxon>
        <taxon>campanulids</taxon>
        <taxon>Asterales</taxon>
        <taxon>Asteraceae</taxon>
        <taxon>Asteroideae</taxon>
        <taxon>Heliantheae alliance</taxon>
        <taxon>Heliantheae</taxon>
        <taxon>Helianthus</taxon>
    </lineage>
</organism>
<evidence type="ECO:0000313" key="1">
    <source>
        <dbReference type="EMBL" id="KAF5789601.1"/>
    </source>
</evidence>
<reference evidence="1" key="2">
    <citation type="submission" date="2020-06" db="EMBL/GenBank/DDBJ databases">
        <title>Helianthus annuus Genome sequencing and assembly Release 2.</title>
        <authorList>
            <person name="Gouzy J."/>
            <person name="Langlade N."/>
            <person name="Munos S."/>
        </authorList>
    </citation>
    <scope>NUCLEOTIDE SEQUENCE</scope>
    <source>
        <tissue evidence="1">Leaves</tissue>
    </source>
</reference>
<keyword evidence="2" id="KW-1185">Reference proteome</keyword>